<dbReference type="EMBL" id="HBIX01013911">
    <property type="protein sequence ID" value="CAE0717475.1"/>
    <property type="molecule type" value="Transcribed_RNA"/>
</dbReference>
<evidence type="ECO:0008006" key="2">
    <source>
        <dbReference type="Google" id="ProtNLM"/>
    </source>
</evidence>
<protein>
    <recommendedName>
        <fullName evidence="2">Fascin domain-containing protein</fullName>
    </recommendedName>
</protein>
<accession>A0A7S4AK01</accession>
<dbReference type="SUPFAM" id="SSF50405">
    <property type="entry name" value="Actin-crosslinking proteins"/>
    <property type="match status" value="2"/>
</dbReference>
<dbReference type="InterPro" id="IPR008999">
    <property type="entry name" value="Actin-crosslinking"/>
</dbReference>
<evidence type="ECO:0000313" key="1">
    <source>
        <dbReference type="EMBL" id="CAE0717475.1"/>
    </source>
</evidence>
<proteinExistence type="predicted"/>
<sequence length="658" mass="71953">MSTNATEFPCIEATRCLVIEQEMGRRLTIKTLAGSSIKNGYSSDLQNPYVVTFSKERSPKQEWYLHLDFCLSDGSDGKGDGKHLRRVLQMRHGETGRYLSCDETGRVNCVENPSPSTFWWLESVHKKGPHGSKTKNSALPMLSNSVVSESPDDSSSGQYVLTSKKYPSRRLTYTANIKGFAGVTEEFQLIASKNSMEPSIWNLKFTSGELCFVSNPVVHCQMRCNLSGKLSLTNSLYGWEVFRFIEVGNGDFYISSWTHYTKFLTSDSDGKVASTDSTKRPLGYSERWRLEAAPEATGLYIQNVASRRYLSVGRKASEALYTTTKPNDYALWHLDAAHSHVYYLTSLFASSKKEDNDVEDSKEGEFVPKKNASTGYNQIFSKGDVADMHISSSKNGPFLTKKKQKWEEWKIEVTPEGDITFFSLAHEKYLGCNSTGDVHTTTSKGSWSLWEKQVSSHGGVTFLSREHLRFLAVNPSDGSLYTTPGGEETNLRHSWRLDPRLPRSISGGKIAGAVGLAISLAMPFAVLGAIETAGAAVTELALLGTSVEALAGAVAGAAIGAGVVGKAAAQKEKSPSELSNGQWEDNIAAQRPISAWKSWIKFAKKSVPSPSSFHASMHSPSTTTPTPDPDVALDIPKTEEITAPAVDDIADAIAEVVV</sequence>
<gene>
    <name evidence="1" type="ORF">PAUS00366_LOCUS10227</name>
</gene>
<name>A0A7S4AK01_9STRA</name>
<organism evidence="1">
    <name type="scientific">Pseudo-nitzschia australis</name>
    <dbReference type="NCBI Taxonomy" id="44445"/>
    <lineage>
        <taxon>Eukaryota</taxon>
        <taxon>Sar</taxon>
        <taxon>Stramenopiles</taxon>
        <taxon>Ochrophyta</taxon>
        <taxon>Bacillariophyta</taxon>
        <taxon>Bacillariophyceae</taxon>
        <taxon>Bacillariophycidae</taxon>
        <taxon>Bacillariales</taxon>
        <taxon>Bacillariaceae</taxon>
        <taxon>Pseudo-nitzschia</taxon>
    </lineage>
</organism>
<dbReference type="AlphaFoldDB" id="A0A7S4AK01"/>
<reference evidence="1" key="1">
    <citation type="submission" date="2021-01" db="EMBL/GenBank/DDBJ databases">
        <authorList>
            <person name="Corre E."/>
            <person name="Pelletier E."/>
            <person name="Niang G."/>
            <person name="Scheremetjew M."/>
            <person name="Finn R."/>
            <person name="Kale V."/>
            <person name="Holt S."/>
            <person name="Cochrane G."/>
            <person name="Meng A."/>
            <person name="Brown T."/>
            <person name="Cohen L."/>
        </authorList>
    </citation>
    <scope>NUCLEOTIDE SEQUENCE</scope>
    <source>
        <strain evidence="1">10249 10 AB</strain>
    </source>
</reference>
<dbReference type="Gene3D" id="2.80.10.50">
    <property type="match status" value="2"/>
</dbReference>